<feature type="compositionally biased region" description="Basic and acidic residues" evidence="1">
    <location>
        <begin position="823"/>
        <end position="832"/>
    </location>
</feature>
<organism evidence="2 3">
    <name type="scientific">Vitrella brassicaformis (strain CCMP3155)</name>
    <dbReference type="NCBI Taxonomy" id="1169540"/>
    <lineage>
        <taxon>Eukaryota</taxon>
        <taxon>Sar</taxon>
        <taxon>Alveolata</taxon>
        <taxon>Colpodellida</taxon>
        <taxon>Vitrellaceae</taxon>
        <taxon>Vitrella</taxon>
    </lineage>
</organism>
<dbReference type="InParanoid" id="A0A0G4GRW2"/>
<feature type="region of interest" description="Disordered" evidence="1">
    <location>
        <begin position="811"/>
        <end position="899"/>
    </location>
</feature>
<reference evidence="2 3" key="1">
    <citation type="submission" date="2014-11" db="EMBL/GenBank/DDBJ databases">
        <authorList>
            <person name="Zhu J."/>
            <person name="Qi W."/>
            <person name="Song R."/>
        </authorList>
    </citation>
    <scope>NUCLEOTIDE SEQUENCE [LARGE SCALE GENOMIC DNA]</scope>
</reference>
<gene>
    <name evidence="2" type="ORF">Vbra_18511</name>
</gene>
<feature type="compositionally biased region" description="Basic and acidic residues" evidence="1">
    <location>
        <begin position="862"/>
        <end position="873"/>
    </location>
</feature>
<dbReference type="AlphaFoldDB" id="A0A0G4GRW2"/>
<evidence type="ECO:0000313" key="2">
    <source>
        <dbReference type="EMBL" id="CEM33354.1"/>
    </source>
</evidence>
<dbReference type="Proteomes" id="UP000041254">
    <property type="component" value="Unassembled WGS sequence"/>
</dbReference>
<dbReference type="EMBL" id="CDMY01000781">
    <property type="protein sequence ID" value="CEM33354.1"/>
    <property type="molecule type" value="Genomic_DNA"/>
</dbReference>
<protein>
    <submittedName>
        <fullName evidence="2">Uncharacterized protein</fullName>
    </submittedName>
</protein>
<evidence type="ECO:0000313" key="3">
    <source>
        <dbReference type="Proteomes" id="UP000041254"/>
    </source>
</evidence>
<accession>A0A0G4GRW2</accession>
<name>A0A0G4GRW2_VITBC</name>
<keyword evidence="3" id="KW-1185">Reference proteome</keyword>
<sequence>MRLELKTKLAISALSHHKEAYALQCISELHNHNALDRTKHFFNLAWFAACYLNTRQPGDKSALLYFKQHVLSGIKAVLAKSCNQDGSSSVDAGRSADDISQLLVTAETFIAIGVRECAWSYIVELLHVSDGGTGRLSPPMIQLIAVTSGHLIHRIQRRLASKDYDGAIAACRQAIQHVYEPLLAHIHHVSVAAGEAGAGGDAGGAVVAWHYVSCVLLEAYVHCFGRRDYRGSMAEAALARVREQRHWWERGGEGQAKSPWSKAQCGWCRCVYVCIQLTCLLWREGNPYVTKQPSVEEDVRAALQDIRDMIEWLEALLQKPNHTLVPAQWLTPVELYLHTIDAYTVGLANCPHKNDVKKEPVRTIVDFGTLQAKKVAALMRHHTFSLSVHRLAWRIIVHGIQVSFVLYPTAPVTLELLQEACQVLTRWQTQLPPCTKDKGLDEAAFLFYLCCGMDLRAYTLWAAVECGVVDRPFVRQARNSLLKSVSELSQLRPTCGLPQPDGGGAPGQTDLAGPEMLFYLSSLCMADGALLSHLLPPNVPERSPPNIPSVLSHPLWQSLYRTLLLIDPHPATAIRQTLDDAHRAMGSRSPLEGCASMEQRIPWNELEPFSVTANMGMAHGRFAAGLVLAQCEVLLAEALAGRSLSLDVPDRPSPGSGSPAADTAASQTHGGGSLYRSGDDLSAFYHWLYSNGKALLQTNLKDANGSRYRDVIGPYINALTRVFIGKKRFETIIVSAKQLAQEFSNDRHELLATIVEHTHLQTSEQTEHTPVALKACQEEHAAARERLDAARHALIASPSFAILERIGSHHLPSPLKNLAPARHTPETRKDGSHQPAAETNAAMAPVPDPEASAASSRTGVKRPLEPDREREGADGGGEVVRYGSEGEGEVGAAGRGGNGVGGRGIGAMLASVPVYSKGEGWIAKKRSRGEGEGGV</sequence>
<feature type="compositionally biased region" description="Gly residues" evidence="1">
    <location>
        <begin position="889"/>
        <end position="899"/>
    </location>
</feature>
<dbReference type="VEuPathDB" id="CryptoDB:Vbra_18511"/>
<proteinExistence type="predicted"/>
<evidence type="ECO:0000256" key="1">
    <source>
        <dbReference type="SAM" id="MobiDB-lite"/>
    </source>
</evidence>
<feature type="region of interest" description="Disordered" evidence="1">
    <location>
        <begin position="646"/>
        <end position="672"/>
    </location>
</feature>